<feature type="chain" id="PRO_5008685501" evidence="1">
    <location>
        <begin position="20"/>
        <end position="159"/>
    </location>
</feature>
<dbReference type="AlphaFoldDB" id="A0A1C3WIB7"/>
<evidence type="ECO:0000313" key="3">
    <source>
        <dbReference type="Proteomes" id="UP000186228"/>
    </source>
</evidence>
<keyword evidence="1" id="KW-0732">Signal</keyword>
<gene>
    <name evidence="2" type="ORF">GA0061100_12044</name>
</gene>
<keyword evidence="3" id="KW-1185">Reference proteome</keyword>
<reference evidence="3" key="1">
    <citation type="submission" date="2016-08" db="EMBL/GenBank/DDBJ databases">
        <authorList>
            <person name="Varghese N."/>
            <person name="Submissions Spin"/>
        </authorList>
    </citation>
    <scope>NUCLEOTIDE SEQUENCE [LARGE SCALE GENOMIC DNA]</scope>
    <source>
        <strain evidence="3">CCBAU 57015</strain>
    </source>
</reference>
<accession>A0A1C3WIB7</accession>
<dbReference type="EMBL" id="FMAC01000020">
    <property type="protein sequence ID" value="SCB39771.1"/>
    <property type="molecule type" value="Genomic_DNA"/>
</dbReference>
<feature type="signal peptide" evidence="1">
    <location>
        <begin position="1"/>
        <end position="19"/>
    </location>
</feature>
<name>A0A1C3WIB7_9HYPH</name>
<proteinExistence type="predicted"/>
<sequence length="159" mass="17775">MYRFSIILAACVFATSVVAADFKLYENGRFGYAIDLPADFKTVQTPDNGDGIGLNSADGTAKLSVWGNYLTEGGFSQESDLRKKFETEDGWKFTYEKRGSSWASFSGIKGDRIIYMRQIALCDDAMGNFTFEYPAAQQKRFGPLVDRMVKTLEAPKHCD</sequence>
<dbReference type="RefSeq" id="WP_075857026.1">
    <property type="nucleotide sequence ID" value="NZ_FMAC01000020.1"/>
</dbReference>
<evidence type="ECO:0000313" key="2">
    <source>
        <dbReference type="EMBL" id="SCB39771.1"/>
    </source>
</evidence>
<evidence type="ECO:0000256" key="1">
    <source>
        <dbReference type="SAM" id="SignalP"/>
    </source>
</evidence>
<dbReference type="Proteomes" id="UP000186228">
    <property type="component" value="Unassembled WGS sequence"/>
</dbReference>
<protein>
    <submittedName>
        <fullName evidence="2">Uncharacterized protein</fullName>
    </submittedName>
</protein>
<dbReference type="STRING" id="52131.GA0061100_12044"/>
<organism evidence="2 3">
    <name type="scientific">Rhizobium hainanense</name>
    <dbReference type="NCBI Taxonomy" id="52131"/>
    <lineage>
        <taxon>Bacteria</taxon>
        <taxon>Pseudomonadati</taxon>
        <taxon>Pseudomonadota</taxon>
        <taxon>Alphaproteobacteria</taxon>
        <taxon>Hyphomicrobiales</taxon>
        <taxon>Rhizobiaceae</taxon>
        <taxon>Rhizobium/Agrobacterium group</taxon>
        <taxon>Rhizobium</taxon>
    </lineage>
</organism>
<dbReference type="OrthoDB" id="996425at2"/>